<protein>
    <recommendedName>
        <fullName evidence="4">C-C motif chemokine</fullName>
    </recommendedName>
</protein>
<proteinExistence type="predicted"/>
<dbReference type="Proteomes" id="UP001488838">
    <property type="component" value="Unassembled WGS sequence"/>
</dbReference>
<evidence type="ECO:0000313" key="3">
    <source>
        <dbReference type="Proteomes" id="UP001488838"/>
    </source>
</evidence>
<keyword evidence="3" id="KW-1185">Reference proteome</keyword>
<evidence type="ECO:0000256" key="1">
    <source>
        <dbReference type="SAM" id="MobiDB-lite"/>
    </source>
</evidence>
<dbReference type="SUPFAM" id="SSF54117">
    <property type="entry name" value="Interleukin 8-like chemokines"/>
    <property type="match status" value="1"/>
</dbReference>
<dbReference type="AlphaFoldDB" id="A0AAW0IW45"/>
<organism evidence="2 3">
    <name type="scientific">Myodes glareolus</name>
    <name type="common">Bank vole</name>
    <name type="synonym">Clethrionomys glareolus</name>
    <dbReference type="NCBI Taxonomy" id="447135"/>
    <lineage>
        <taxon>Eukaryota</taxon>
        <taxon>Metazoa</taxon>
        <taxon>Chordata</taxon>
        <taxon>Craniata</taxon>
        <taxon>Vertebrata</taxon>
        <taxon>Euteleostomi</taxon>
        <taxon>Mammalia</taxon>
        <taxon>Eutheria</taxon>
        <taxon>Euarchontoglires</taxon>
        <taxon>Glires</taxon>
        <taxon>Rodentia</taxon>
        <taxon>Myomorpha</taxon>
        <taxon>Muroidea</taxon>
        <taxon>Cricetidae</taxon>
        <taxon>Arvicolinae</taxon>
        <taxon>Myodes</taxon>
    </lineage>
</organism>
<gene>
    <name evidence="2" type="ORF">U0070_019249</name>
</gene>
<feature type="region of interest" description="Disordered" evidence="1">
    <location>
        <begin position="198"/>
        <end position="229"/>
    </location>
</feature>
<name>A0AAW0IW45_MYOGA</name>
<dbReference type="InterPro" id="IPR036048">
    <property type="entry name" value="Interleukin_8-like_sf"/>
</dbReference>
<reference evidence="2 3" key="1">
    <citation type="journal article" date="2023" name="bioRxiv">
        <title>Conserved and derived expression patterns and positive selection on dental genes reveal complex evolutionary context of ever-growing rodent molars.</title>
        <authorList>
            <person name="Calamari Z.T."/>
            <person name="Song A."/>
            <person name="Cohen E."/>
            <person name="Akter M."/>
            <person name="Roy R.D."/>
            <person name="Hallikas O."/>
            <person name="Christensen M.M."/>
            <person name="Li P."/>
            <person name="Marangoni P."/>
            <person name="Jernvall J."/>
            <person name="Klein O.D."/>
        </authorList>
    </citation>
    <scope>NUCLEOTIDE SEQUENCE [LARGE SCALE GENOMIC DNA]</scope>
    <source>
        <strain evidence="2">V071</strain>
    </source>
</reference>
<comment type="caution">
    <text evidence="2">The sequence shown here is derived from an EMBL/GenBank/DDBJ whole genome shotgun (WGS) entry which is preliminary data.</text>
</comment>
<dbReference type="GO" id="GO:0005576">
    <property type="term" value="C:extracellular region"/>
    <property type="evidence" value="ECO:0007669"/>
    <property type="project" value="InterPro"/>
</dbReference>
<dbReference type="GO" id="GO:0008009">
    <property type="term" value="F:chemokine activity"/>
    <property type="evidence" value="ECO:0007669"/>
    <property type="project" value="InterPro"/>
</dbReference>
<feature type="non-terminal residue" evidence="2">
    <location>
        <position position="1"/>
    </location>
</feature>
<feature type="compositionally biased region" description="Basic and acidic residues" evidence="1">
    <location>
        <begin position="207"/>
        <end position="229"/>
    </location>
</feature>
<sequence length="229" mass="25240">CSLKQTFLSVLFRDIPQVKLLIPSEARFSCDAASLLIVNLVSTIQLPVIVARATINSTLSILHLQPVIVAGCSFSSILPIASSCCTEVSHHISRRLLERVNACSIQRADGDCDLAAVIPHNHMLKRWMRASQVKTGKGNPCRKSDSKSHTPRKHGSQSHKAPDNWVRIHCREVVSVYLSSISGAYELGVIQMSPDVTRRGRASRPSDALHMHPIEESSEVKADQRATYN</sequence>
<evidence type="ECO:0008006" key="4">
    <source>
        <dbReference type="Google" id="ProtNLM"/>
    </source>
</evidence>
<accession>A0AAW0IW45</accession>
<evidence type="ECO:0000313" key="2">
    <source>
        <dbReference type="EMBL" id="KAK7818705.1"/>
    </source>
</evidence>
<dbReference type="EMBL" id="JBBHLL010000085">
    <property type="protein sequence ID" value="KAK7818705.1"/>
    <property type="molecule type" value="Genomic_DNA"/>
</dbReference>
<dbReference type="Gene3D" id="2.40.50.40">
    <property type="match status" value="1"/>
</dbReference>
<dbReference type="GO" id="GO:0006955">
    <property type="term" value="P:immune response"/>
    <property type="evidence" value="ECO:0007669"/>
    <property type="project" value="InterPro"/>
</dbReference>
<feature type="region of interest" description="Disordered" evidence="1">
    <location>
        <begin position="132"/>
        <end position="162"/>
    </location>
</feature>